<dbReference type="Proteomes" id="UP000243507">
    <property type="component" value="Unassembled WGS sequence"/>
</dbReference>
<dbReference type="EMBL" id="NTJD01000003">
    <property type="protein sequence ID" value="PCD77039.1"/>
    <property type="molecule type" value="Genomic_DNA"/>
</dbReference>
<gene>
    <name evidence="1" type="ORF">CLN94_04480</name>
</gene>
<evidence type="ECO:0000313" key="2">
    <source>
        <dbReference type="Proteomes" id="UP000243507"/>
    </source>
</evidence>
<name>A0A2A4CSB2_9RHOB</name>
<proteinExistence type="predicted"/>
<reference evidence="1 2" key="1">
    <citation type="submission" date="2017-09" db="EMBL/GenBank/DDBJ databases">
        <title>A multilocus sequence analysis scheme for characterization of bacteria in the genus Thioclava.</title>
        <authorList>
            <person name="Liu Y."/>
            <person name="Shao Z."/>
        </authorList>
    </citation>
    <scope>NUCLEOTIDE SEQUENCE [LARGE SCALE GENOMIC DNA]</scope>
    <source>
        <strain evidence="1 2">CAU 1312</strain>
    </source>
</reference>
<dbReference type="RefSeq" id="WP_096431601.1">
    <property type="nucleotide sequence ID" value="NZ_NTJD01000003.1"/>
</dbReference>
<keyword evidence="2" id="KW-1185">Reference proteome</keyword>
<dbReference type="OrthoDB" id="6713140at2"/>
<evidence type="ECO:0008006" key="3">
    <source>
        <dbReference type="Google" id="ProtNLM"/>
    </source>
</evidence>
<sequence>MSQAGRAPKGRIVLHLPGAMGAPDGSRLPGFLSKLHAGFSAAGAQVEIRQRDRAALEALAETPDFHIVWQGRYQHPRLLNTAIAYVFPFWYLDPQGVYGASTVTGARFDPDAQDPAEARAFADRLRKRLVEPRQSRLPQPEVTAPLPRGAIAVFLQGQSEPTERLGYMPEDEMLRAVLADTQGRPVIIKPHPLTRDLETFERIAALRDDPRVTISLGNIHDILAASAVTVSLCSAVSLEGMLHHRPAVLFGRSDFHHCTETVTRAEDWPAALSRALARDWPFDAFLHWFLGEKMLNAGRPDLLQRAARRIGATGADLTDLGLAGLAAGA</sequence>
<dbReference type="AlphaFoldDB" id="A0A2A4CSB2"/>
<protein>
    <recommendedName>
        <fullName evidence="3">Capsule polysaccharide biosynthesis protein</fullName>
    </recommendedName>
</protein>
<comment type="caution">
    <text evidence="1">The sequence shown here is derived from an EMBL/GenBank/DDBJ whole genome shotgun (WGS) entry which is preliminary data.</text>
</comment>
<organism evidence="1 2">
    <name type="scientific">Pseudothioclava arenosa</name>
    <dbReference type="NCBI Taxonomy" id="1795308"/>
    <lineage>
        <taxon>Bacteria</taxon>
        <taxon>Pseudomonadati</taxon>
        <taxon>Pseudomonadota</taxon>
        <taxon>Alphaproteobacteria</taxon>
        <taxon>Rhodobacterales</taxon>
        <taxon>Paracoccaceae</taxon>
        <taxon>Pseudothioclava</taxon>
    </lineage>
</organism>
<evidence type="ECO:0000313" key="1">
    <source>
        <dbReference type="EMBL" id="PCD77039.1"/>
    </source>
</evidence>
<accession>A0A2A4CSB2</accession>